<comment type="caution">
    <text evidence="10">The sequence shown here is derived from an EMBL/GenBank/DDBJ whole genome shotgun (WGS) entry which is preliminary data.</text>
</comment>
<protein>
    <submittedName>
        <fullName evidence="10">NCLX protein</fullName>
    </submittedName>
</protein>
<feature type="transmembrane region" description="Helical" evidence="8">
    <location>
        <begin position="195"/>
        <end position="220"/>
    </location>
</feature>
<dbReference type="Gene3D" id="1.20.1420.30">
    <property type="entry name" value="NCX, central ion-binding region"/>
    <property type="match status" value="2"/>
</dbReference>
<feature type="transmembrane region" description="Helical" evidence="8">
    <location>
        <begin position="586"/>
        <end position="611"/>
    </location>
</feature>
<dbReference type="GO" id="GO:0016020">
    <property type="term" value="C:membrane"/>
    <property type="evidence" value="ECO:0007669"/>
    <property type="project" value="UniProtKB-SubCell"/>
</dbReference>
<comment type="subcellular location">
    <subcellularLocation>
        <location evidence="1">Membrane</location>
        <topology evidence="1">Multi-pass membrane protein</topology>
    </subcellularLocation>
</comment>
<evidence type="ECO:0000256" key="4">
    <source>
        <dbReference type="ARBA" id="ARBA00022568"/>
    </source>
</evidence>
<feature type="domain" description="Sodium/calcium exchanger membrane region" evidence="9">
    <location>
        <begin position="178"/>
        <end position="316"/>
    </location>
</feature>
<name>A0A836G416_9HYME</name>
<evidence type="ECO:0000259" key="9">
    <source>
        <dbReference type="Pfam" id="PF01699"/>
    </source>
</evidence>
<dbReference type="GO" id="GO:0005432">
    <property type="term" value="F:calcium:sodium antiporter activity"/>
    <property type="evidence" value="ECO:0007669"/>
    <property type="project" value="TreeGrafter"/>
</dbReference>
<reference evidence="10 11" key="1">
    <citation type="submission" date="2020-02" db="EMBL/GenBank/DDBJ databases">
        <title>Relaxed selection underlies rapid genomic changes in the transitions from sociality to social parasitism in ants.</title>
        <authorList>
            <person name="Bi X."/>
        </authorList>
    </citation>
    <scope>NUCLEOTIDE SEQUENCE [LARGE SCALE GENOMIC DNA]</scope>
    <source>
        <strain evidence="10">BGI-DK2014b</strain>
        <tissue evidence="10">Whole body</tissue>
    </source>
</reference>
<evidence type="ECO:0000256" key="8">
    <source>
        <dbReference type="SAM" id="Phobius"/>
    </source>
</evidence>
<evidence type="ECO:0000256" key="5">
    <source>
        <dbReference type="ARBA" id="ARBA00022692"/>
    </source>
</evidence>
<evidence type="ECO:0000256" key="1">
    <source>
        <dbReference type="ARBA" id="ARBA00004141"/>
    </source>
</evidence>
<accession>A0A836G416</accession>
<evidence type="ECO:0000256" key="6">
    <source>
        <dbReference type="ARBA" id="ARBA00022989"/>
    </source>
</evidence>
<dbReference type="GO" id="GO:0006874">
    <property type="term" value="P:intracellular calcium ion homeostasis"/>
    <property type="evidence" value="ECO:0007669"/>
    <property type="project" value="TreeGrafter"/>
</dbReference>
<dbReference type="PANTHER" id="PTHR12266">
    <property type="entry name" value="NA+/CA2+ K+ INDEPENDENT EXCHANGER"/>
    <property type="match status" value="1"/>
</dbReference>
<keyword evidence="2" id="KW-0813">Transport</keyword>
<feature type="transmembrane region" description="Helical" evidence="8">
    <location>
        <begin position="426"/>
        <end position="446"/>
    </location>
</feature>
<feature type="transmembrane region" description="Helical" evidence="8">
    <location>
        <begin position="298"/>
        <end position="322"/>
    </location>
</feature>
<evidence type="ECO:0000256" key="2">
    <source>
        <dbReference type="ARBA" id="ARBA00022448"/>
    </source>
</evidence>
<dbReference type="PANTHER" id="PTHR12266:SF0">
    <property type="entry name" value="MITOCHONDRIAL SODIUM_CALCIUM EXCHANGER PROTEIN"/>
    <property type="match status" value="1"/>
</dbReference>
<feature type="transmembrane region" description="Helical" evidence="8">
    <location>
        <begin position="168"/>
        <end position="188"/>
    </location>
</feature>
<dbReference type="Pfam" id="PF01699">
    <property type="entry name" value="Na_Ca_ex"/>
    <property type="match status" value="2"/>
</dbReference>
<proteinExistence type="predicted"/>
<feature type="non-terminal residue" evidence="10">
    <location>
        <position position="1"/>
    </location>
</feature>
<keyword evidence="3" id="KW-0050">Antiport</keyword>
<evidence type="ECO:0000256" key="3">
    <source>
        <dbReference type="ARBA" id="ARBA00022449"/>
    </source>
</evidence>
<keyword evidence="4" id="KW-0106">Calcium</keyword>
<feature type="transmembrane region" description="Helical" evidence="8">
    <location>
        <begin position="490"/>
        <end position="511"/>
    </location>
</feature>
<feature type="transmembrane region" description="Helical" evidence="8">
    <location>
        <begin position="517"/>
        <end position="537"/>
    </location>
</feature>
<evidence type="ECO:0000313" key="10">
    <source>
        <dbReference type="EMBL" id="KAG5330788.1"/>
    </source>
</evidence>
<dbReference type="OrthoDB" id="407410at2759"/>
<feature type="transmembrane region" description="Helical" evidence="8">
    <location>
        <begin position="274"/>
        <end position="292"/>
    </location>
</feature>
<feature type="non-terminal residue" evidence="10">
    <location>
        <position position="773"/>
    </location>
</feature>
<feature type="transmembrane region" description="Helical" evidence="8">
    <location>
        <begin position="659"/>
        <end position="678"/>
    </location>
</feature>
<organism evidence="10 11">
    <name type="scientific">Acromyrmex heyeri</name>
    <dbReference type="NCBI Taxonomy" id="230685"/>
    <lineage>
        <taxon>Eukaryota</taxon>
        <taxon>Metazoa</taxon>
        <taxon>Ecdysozoa</taxon>
        <taxon>Arthropoda</taxon>
        <taxon>Hexapoda</taxon>
        <taxon>Insecta</taxon>
        <taxon>Pterygota</taxon>
        <taxon>Neoptera</taxon>
        <taxon>Endopterygota</taxon>
        <taxon>Hymenoptera</taxon>
        <taxon>Apocrita</taxon>
        <taxon>Aculeata</taxon>
        <taxon>Formicoidea</taxon>
        <taxon>Formicidae</taxon>
        <taxon>Myrmicinae</taxon>
        <taxon>Acromyrmex</taxon>
    </lineage>
</organism>
<dbReference type="AlphaFoldDB" id="A0A836G416"/>
<dbReference type="InterPro" id="IPR051359">
    <property type="entry name" value="CaCA_antiporter"/>
</dbReference>
<evidence type="ECO:0000313" key="11">
    <source>
        <dbReference type="Proteomes" id="UP000670152"/>
    </source>
</evidence>
<gene>
    <name evidence="10" type="primary">Slc8b1</name>
    <name evidence="10" type="ORF">G6Z77_0011480</name>
</gene>
<dbReference type="InterPro" id="IPR004837">
    <property type="entry name" value="NaCa_Exmemb"/>
</dbReference>
<keyword evidence="4" id="KW-0109">Calcium transport</keyword>
<sequence>MSLIMIVCLLRAIDEARILAVFPLHDVKSHYNVYKPLLKRLNARLNTFNELTVRRDFYEPILSLRNLENSSYIFSSYTHDLSDFDAFQFRISLILTSSHPVVSLARSLTSGVKEIGGIHILIDDCSYVWQISAAERCEWVRNTEDCYSNSLIQYTILLFCYFRSENTALFIGGLAPVLFWLLYLFLILGTTADNFFCPALTVIASVMHLSDSIAGVTILAFGNGAPDIFTSLVSRGDEVIIMFTELIGAGVFVTSMIAGSVAITKPFKVSLRSLMRDACFYIVSICWINYVVWDEMVYLWEAISFILIYILFIVVVVIMQVYDTREETLKTRIPSVPDPDVLHTYLANRDTGAIPKIPGKSRPFGLHAKLDIAIATELERAKLRKGTVQLSPEISDYVSDRPKGLFREFLYDVNPISKEDWKKSGILFKIVLIIRSPVMLLLQLFIPVVNPTVEKQGWSKLLNCFQLCVTPTIALFLLNVWQTTFGNVPLMPLFLVVGSIIGVIVFLTTHVDRVPKFHNIFAFLGFLAAMLTVYLVAREVMGVLQCIGYASGISDAMLGITFLAWGNSIGDLIANVTIARRGFPRMGYAACFGGPMFNTLLGLGLTYGIAAATDPEQHTKIRVGNMAPGCIAFLLCSIIATIIYLNITGATARYSYGGLLYSIYFAFILIQFLSEFHVIHPLGTDHRPDSTLRRHINYLLSCNIYGIILLSDSAGICTIDIIVVHHKLSSYAECSQTLGNSIKLGCPTIMYNITFILMASRSMKPPIDARYQD</sequence>
<keyword evidence="11" id="KW-1185">Reference proteome</keyword>
<keyword evidence="5 8" id="KW-0812">Transmembrane</keyword>
<keyword evidence="6 8" id="KW-1133">Transmembrane helix</keyword>
<keyword evidence="7 8" id="KW-0472">Membrane</keyword>
<dbReference type="InterPro" id="IPR044880">
    <property type="entry name" value="NCX_ion-bd_dom_sf"/>
</dbReference>
<evidence type="ECO:0000256" key="7">
    <source>
        <dbReference type="ARBA" id="ARBA00023136"/>
    </source>
</evidence>
<keyword evidence="4" id="KW-0406">Ion transport</keyword>
<dbReference type="EMBL" id="JAANIB010005807">
    <property type="protein sequence ID" value="KAG5330788.1"/>
    <property type="molecule type" value="Genomic_DNA"/>
</dbReference>
<feature type="transmembrane region" description="Helical" evidence="8">
    <location>
        <begin position="240"/>
        <end position="262"/>
    </location>
</feature>
<feature type="transmembrane region" description="Helical" evidence="8">
    <location>
        <begin position="623"/>
        <end position="647"/>
    </location>
</feature>
<feature type="domain" description="Sodium/calcium exchanger membrane region" evidence="9">
    <location>
        <begin position="522"/>
        <end position="672"/>
    </location>
</feature>
<dbReference type="Proteomes" id="UP000670152">
    <property type="component" value="Unassembled WGS sequence"/>
</dbReference>